<protein>
    <submittedName>
        <fullName evidence="1">Uncharacterized protein</fullName>
    </submittedName>
</protein>
<dbReference type="AlphaFoldDB" id="A0A2D4GWA7"/>
<dbReference type="EMBL" id="IACJ01149611">
    <property type="protein sequence ID" value="LAA64015.1"/>
    <property type="molecule type" value="Transcribed_RNA"/>
</dbReference>
<reference evidence="1" key="1">
    <citation type="submission" date="2017-07" db="EMBL/GenBank/DDBJ databases">
        <authorList>
            <person name="Mikheyev A."/>
            <person name="Grau M."/>
        </authorList>
    </citation>
    <scope>NUCLEOTIDE SEQUENCE</scope>
    <source>
        <tissue evidence="1">Venom_gland</tissue>
    </source>
</reference>
<name>A0A2D4GWA7_MICCO</name>
<evidence type="ECO:0000313" key="1">
    <source>
        <dbReference type="EMBL" id="LAA64015.1"/>
    </source>
</evidence>
<organism evidence="1">
    <name type="scientific">Micrurus corallinus</name>
    <name type="common">Brazilian coral snake</name>
    <dbReference type="NCBI Taxonomy" id="54390"/>
    <lineage>
        <taxon>Eukaryota</taxon>
        <taxon>Metazoa</taxon>
        <taxon>Chordata</taxon>
        <taxon>Craniata</taxon>
        <taxon>Vertebrata</taxon>
        <taxon>Euteleostomi</taxon>
        <taxon>Lepidosauria</taxon>
        <taxon>Squamata</taxon>
        <taxon>Bifurcata</taxon>
        <taxon>Unidentata</taxon>
        <taxon>Episquamata</taxon>
        <taxon>Toxicofera</taxon>
        <taxon>Serpentes</taxon>
        <taxon>Colubroidea</taxon>
        <taxon>Elapidae</taxon>
        <taxon>Elapinae</taxon>
        <taxon>Micrurus</taxon>
    </lineage>
</organism>
<accession>A0A2D4GWA7</accession>
<sequence>MTLTLHFAIYFFYYWDSDLLYVGQKCISLKWCTKSTITLNQSNHKTLKINIWPQSVLPCHHQIFFQQKAGIYKPYGRLKGFEASQCSGGNVCLAQSLKMPSTVAGEMSRNLLSRSGVSNLGNPKTRGLLTPRVPQPAKLGVEVHRS</sequence>
<reference evidence="1" key="2">
    <citation type="submission" date="2017-11" db="EMBL/GenBank/DDBJ databases">
        <title>Coralsnake Venomics: Analyses of Venom Gland Transcriptomes and Proteomes of Six Brazilian Taxa.</title>
        <authorList>
            <person name="Aird S.D."/>
            <person name="Jorge da Silva N."/>
            <person name="Qiu L."/>
            <person name="Villar-Briones A."/>
            <person name="Aparecida-Saddi V."/>
            <person name="Campos-Telles M.P."/>
            <person name="Grau M."/>
            <person name="Mikheyev A.S."/>
        </authorList>
    </citation>
    <scope>NUCLEOTIDE SEQUENCE</scope>
    <source>
        <tissue evidence="1">Venom_gland</tissue>
    </source>
</reference>
<proteinExistence type="predicted"/>